<organism evidence="1 2">
    <name type="scientific">Isoptericola hypogeus</name>
    <dbReference type="NCBI Taxonomy" id="300179"/>
    <lineage>
        <taxon>Bacteria</taxon>
        <taxon>Bacillati</taxon>
        <taxon>Actinomycetota</taxon>
        <taxon>Actinomycetes</taxon>
        <taxon>Micrococcales</taxon>
        <taxon>Promicromonosporaceae</taxon>
        <taxon>Isoptericola</taxon>
    </lineage>
</organism>
<accession>A0ABN2J3Z9</accession>
<gene>
    <name evidence="1" type="ORF">GCM10009809_11870</name>
</gene>
<evidence type="ECO:0000313" key="1">
    <source>
        <dbReference type="EMBL" id="GAA1717541.1"/>
    </source>
</evidence>
<dbReference type="Proteomes" id="UP001501138">
    <property type="component" value="Unassembled WGS sequence"/>
</dbReference>
<keyword evidence="2" id="KW-1185">Reference proteome</keyword>
<sequence length="63" mass="6710">MGARTAATAERMVACLAPTRGARVGLRGVKTHVSRAVTTRDARDRARLVVYAHQAGLVSPPVR</sequence>
<proteinExistence type="predicted"/>
<protein>
    <submittedName>
        <fullName evidence="1">Uncharacterized protein</fullName>
    </submittedName>
</protein>
<dbReference type="EMBL" id="BAAAPM010000003">
    <property type="protein sequence ID" value="GAA1717541.1"/>
    <property type="molecule type" value="Genomic_DNA"/>
</dbReference>
<reference evidence="2" key="1">
    <citation type="journal article" date="2019" name="Int. J. Syst. Evol. Microbiol.">
        <title>The Global Catalogue of Microorganisms (GCM) 10K type strain sequencing project: providing services to taxonomists for standard genome sequencing and annotation.</title>
        <authorList>
            <consortium name="The Broad Institute Genomics Platform"/>
            <consortium name="The Broad Institute Genome Sequencing Center for Infectious Disease"/>
            <person name="Wu L."/>
            <person name="Ma J."/>
        </authorList>
    </citation>
    <scope>NUCLEOTIDE SEQUENCE [LARGE SCALE GENOMIC DNA]</scope>
    <source>
        <strain evidence="2">JCM 15589</strain>
    </source>
</reference>
<evidence type="ECO:0000313" key="2">
    <source>
        <dbReference type="Proteomes" id="UP001501138"/>
    </source>
</evidence>
<comment type="caution">
    <text evidence="1">The sequence shown here is derived from an EMBL/GenBank/DDBJ whole genome shotgun (WGS) entry which is preliminary data.</text>
</comment>
<name>A0ABN2J3Z9_9MICO</name>